<dbReference type="PANTHER" id="PTHR20898">
    <property type="entry name" value="DAEDALUS ON 3-RELATED-RELATED"/>
    <property type="match status" value="1"/>
</dbReference>
<reference evidence="1" key="2">
    <citation type="submission" date="2020-05" db="UniProtKB">
        <authorList>
            <consortium name="EnsemblMetazoa"/>
        </authorList>
    </citation>
    <scope>IDENTIFICATION</scope>
    <source>
        <strain evidence="1">FAR1</strain>
    </source>
</reference>
<dbReference type="InterPro" id="IPR010512">
    <property type="entry name" value="DUF1091"/>
</dbReference>
<name>A0A499FUR2_9DIPT</name>
<dbReference type="PANTHER" id="PTHR20898:SF0">
    <property type="entry name" value="DAEDALUS ON 3-RELATED"/>
    <property type="match status" value="1"/>
</dbReference>
<dbReference type="AlphaFoldDB" id="A0A499FUR2"/>
<dbReference type="EMBL" id="AXCN02001021">
    <property type="status" value="NOT_ANNOTATED_CDS"/>
    <property type="molecule type" value="Genomic_DNA"/>
</dbReference>
<evidence type="ECO:0000313" key="2">
    <source>
        <dbReference type="Proteomes" id="UP000075886"/>
    </source>
</evidence>
<protein>
    <recommendedName>
        <fullName evidence="3">MD-2-related lipid-recognition domain-containing protein</fullName>
    </recommendedName>
</protein>
<dbReference type="EnsemblMetazoa" id="AFAF021845-RA">
    <property type="protein sequence ID" value="AFAF021845-PA"/>
    <property type="gene ID" value="AFAF021845"/>
</dbReference>
<evidence type="ECO:0000313" key="1">
    <source>
        <dbReference type="EnsemblMetazoa" id="AFAF021845-PA"/>
    </source>
</evidence>
<sequence length="160" mass="18523">MKKYVCIDTPYKETTLFVCKTIPRRNAPTMVNVSVHVPKLYDDILVKIKLFYKFSTYQPFLIALEVDGCKFIANPPKGEIENYVYNIIKETAPILLLPCPAGNRTYNILWHLHDKHTMQSTPPGDYKIQFKITSRDVTIFAIDMYLEIRHAGIIDGFVKH</sequence>
<dbReference type="Proteomes" id="UP000075886">
    <property type="component" value="Unassembled WGS sequence"/>
</dbReference>
<evidence type="ECO:0008006" key="3">
    <source>
        <dbReference type="Google" id="ProtNLM"/>
    </source>
</evidence>
<dbReference type="Pfam" id="PF06477">
    <property type="entry name" value="DUF1091"/>
    <property type="match status" value="1"/>
</dbReference>
<proteinExistence type="predicted"/>
<organism evidence="1 2">
    <name type="scientific">Anopheles farauti</name>
    <dbReference type="NCBI Taxonomy" id="69004"/>
    <lineage>
        <taxon>Eukaryota</taxon>
        <taxon>Metazoa</taxon>
        <taxon>Ecdysozoa</taxon>
        <taxon>Arthropoda</taxon>
        <taxon>Hexapoda</taxon>
        <taxon>Insecta</taxon>
        <taxon>Pterygota</taxon>
        <taxon>Neoptera</taxon>
        <taxon>Endopterygota</taxon>
        <taxon>Diptera</taxon>
        <taxon>Nematocera</taxon>
        <taxon>Culicoidea</taxon>
        <taxon>Culicidae</taxon>
        <taxon>Anophelinae</taxon>
        <taxon>Anopheles</taxon>
    </lineage>
</organism>
<dbReference type="VEuPathDB" id="VectorBase:AFAF021845"/>
<accession>A0A499FUR2</accession>
<keyword evidence="2" id="KW-1185">Reference proteome</keyword>
<reference evidence="2" key="1">
    <citation type="submission" date="2014-01" db="EMBL/GenBank/DDBJ databases">
        <title>The Genome Sequence of Anopheles farauti FAR1 (V2).</title>
        <authorList>
            <consortium name="The Broad Institute Genomics Platform"/>
            <person name="Neafsey D.E."/>
            <person name="Besansky N."/>
            <person name="Howell P."/>
            <person name="Walton C."/>
            <person name="Young S.K."/>
            <person name="Zeng Q."/>
            <person name="Gargeya S."/>
            <person name="Fitzgerald M."/>
            <person name="Haas B."/>
            <person name="Abouelleil A."/>
            <person name="Allen A.W."/>
            <person name="Alvarado L."/>
            <person name="Arachchi H.M."/>
            <person name="Berlin A.M."/>
            <person name="Chapman S.B."/>
            <person name="Gainer-Dewar J."/>
            <person name="Goldberg J."/>
            <person name="Griggs A."/>
            <person name="Gujja S."/>
            <person name="Hansen M."/>
            <person name="Howarth C."/>
            <person name="Imamovic A."/>
            <person name="Ireland A."/>
            <person name="Larimer J."/>
            <person name="McCowan C."/>
            <person name="Murphy C."/>
            <person name="Pearson M."/>
            <person name="Poon T.W."/>
            <person name="Priest M."/>
            <person name="Roberts A."/>
            <person name="Saif S."/>
            <person name="Shea T."/>
            <person name="Sisk P."/>
            <person name="Sykes S."/>
            <person name="Wortman J."/>
            <person name="Nusbaum C."/>
            <person name="Birren B."/>
        </authorList>
    </citation>
    <scope>NUCLEOTIDE SEQUENCE [LARGE SCALE GENOMIC DNA]</scope>
    <source>
        <strain evidence="2">FAR1</strain>
    </source>
</reference>